<keyword evidence="4" id="KW-1185">Reference proteome</keyword>
<reference evidence="3" key="1">
    <citation type="submission" date="2021-12" db="EMBL/GenBank/DDBJ databases">
        <authorList>
            <person name="Rodrigo-Torres L."/>
            <person name="Arahal R. D."/>
            <person name="Lucena T."/>
        </authorList>
    </citation>
    <scope>NUCLEOTIDE SEQUENCE</scope>
    <source>
        <strain evidence="3">CECT 8419</strain>
    </source>
</reference>
<sequence length="289" mass="32088">MQQGPPTPDWTRTLHHGLRDTLGLPAYWRHSARARRSMPPHRRIPYGPHPRQYYLLLEPPGSLPTDVLPWALYLHGGGWTFGTPEAFRPAARPWLRQGFRVVLPSYRRPPTVRLPEIVADCRTAVTHLANFARTTDRPLSAPQIGGISAGGHLAALLALHPQWWTAAGWPAPPTHALLCAAPLDFSLLRPRRIFAHRRAQDPILQLAHPPQQQLRWLLLHGTRDGLADYRHSLHFHRALEESGAAAELHTIPGGGHLASGRWTYDDSDPYAATVADFIRSAAPAPPGPA</sequence>
<dbReference type="PANTHER" id="PTHR48081">
    <property type="entry name" value="AB HYDROLASE SUPERFAMILY PROTEIN C4A8.06C"/>
    <property type="match status" value="1"/>
</dbReference>
<dbReference type="InterPro" id="IPR050300">
    <property type="entry name" value="GDXG_lipolytic_enzyme"/>
</dbReference>
<evidence type="ECO:0000259" key="2">
    <source>
        <dbReference type="Pfam" id="PF07859"/>
    </source>
</evidence>
<comment type="caution">
    <text evidence="3">The sequence shown here is derived from an EMBL/GenBank/DDBJ whole genome shotgun (WGS) entry which is preliminary data.</text>
</comment>
<protein>
    <recommendedName>
        <fullName evidence="2">Alpha/beta hydrolase fold-3 domain-containing protein</fullName>
    </recommendedName>
</protein>
<dbReference type="InterPro" id="IPR029058">
    <property type="entry name" value="AB_hydrolase_fold"/>
</dbReference>
<dbReference type="RefSeq" id="WP_238751322.1">
    <property type="nucleotide sequence ID" value="NZ_CAKLPZ010000003.1"/>
</dbReference>
<organism evidence="3 4">
    <name type="scientific">Neolewinella maritima</name>
    <dbReference type="NCBI Taxonomy" id="1383882"/>
    <lineage>
        <taxon>Bacteria</taxon>
        <taxon>Pseudomonadati</taxon>
        <taxon>Bacteroidota</taxon>
        <taxon>Saprospiria</taxon>
        <taxon>Saprospirales</taxon>
        <taxon>Lewinellaceae</taxon>
        <taxon>Neolewinella</taxon>
    </lineage>
</organism>
<keyword evidence="1" id="KW-0378">Hydrolase</keyword>
<proteinExistence type="predicted"/>
<dbReference type="Proteomes" id="UP000837803">
    <property type="component" value="Unassembled WGS sequence"/>
</dbReference>
<gene>
    <name evidence="3" type="ORF">LEM8419_02373</name>
</gene>
<dbReference type="InterPro" id="IPR013094">
    <property type="entry name" value="AB_hydrolase_3"/>
</dbReference>
<feature type="domain" description="Alpha/beta hydrolase fold-3" evidence="2">
    <location>
        <begin position="72"/>
        <end position="204"/>
    </location>
</feature>
<dbReference type="Pfam" id="PF07859">
    <property type="entry name" value="Abhydrolase_3"/>
    <property type="match status" value="1"/>
</dbReference>
<dbReference type="SUPFAM" id="SSF53474">
    <property type="entry name" value="alpha/beta-Hydrolases"/>
    <property type="match status" value="1"/>
</dbReference>
<name>A0ABN8F8B7_9BACT</name>
<evidence type="ECO:0000313" key="4">
    <source>
        <dbReference type="Proteomes" id="UP000837803"/>
    </source>
</evidence>
<accession>A0ABN8F8B7</accession>
<dbReference type="Gene3D" id="3.40.50.1820">
    <property type="entry name" value="alpha/beta hydrolase"/>
    <property type="match status" value="1"/>
</dbReference>
<evidence type="ECO:0000313" key="3">
    <source>
        <dbReference type="EMBL" id="CAH1001470.1"/>
    </source>
</evidence>
<evidence type="ECO:0000256" key="1">
    <source>
        <dbReference type="ARBA" id="ARBA00022801"/>
    </source>
</evidence>
<dbReference type="EMBL" id="CAKLPZ010000003">
    <property type="protein sequence ID" value="CAH1001470.1"/>
    <property type="molecule type" value="Genomic_DNA"/>
</dbReference>